<evidence type="ECO:0000313" key="2">
    <source>
        <dbReference type="Proteomes" id="UP001196413"/>
    </source>
</evidence>
<protein>
    <submittedName>
        <fullName evidence="1">Uncharacterized protein</fullName>
    </submittedName>
</protein>
<dbReference type="Proteomes" id="UP001196413">
    <property type="component" value="Unassembled WGS sequence"/>
</dbReference>
<name>A0AAD5QMV5_PARTN</name>
<accession>A0AAD5QMV5</accession>
<reference evidence="1" key="1">
    <citation type="submission" date="2021-06" db="EMBL/GenBank/DDBJ databases">
        <title>Parelaphostrongylus tenuis whole genome reference sequence.</title>
        <authorList>
            <person name="Garwood T.J."/>
            <person name="Larsen P.A."/>
            <person name="Fountain-Jones N.M."/>
            <person name="Garbe J.R."/>
            <person name="Macchietto M.G."/>
            <person name="Kania S.A."/>
            <person name="Gerhold R.W."/>
            <person name="Richards J.E."/>
            <person name="Wolf T.M."/>
        </authorList>
    </citation>
    <scope>NUCLEOTIDE SEQUENCE</scope>
    <source>
        <strain evidence="1">MNPRO001-30</strain>
        <tissue evidence="1">Meninges</tissue>
    </source>
</reference>
<sequence length="132" mass="14942">MTRTGNNFASSKTLSYTKEQPHQCILQGGVTARNRRERANHSMNGFVDWTQSHRQGGDTRYFRIYQPLLSILYKLSTKIILLRLWKTLGEEQPAEQAGFLKGSCCVGHIQAGSRSLKSPEISYVAYSNSCRL</sequence>
<gene>
    <name evidence="1" type="ORF">KIN20_016302</name>
</gene>
<dbReference type="AlphaFoldDB" id="A0AAD5QMV5"/>
<proteinExistence type="predicted"/>
<keyword evidence="2" id="KW-1185">Reference proteome</keyword>
<organism evidence="1 2">
    <name type="scientific">Parelaphostrongylus tenuis</name>
    <name type="common">Meningeal worm</name>
    <dbReference type="NCBI Taxonomy" id="148309"/>
    <lineage>
        <taxon>Eukaryota</taxon>
        <taxon>Metazoa</taxon>
        <taxon>Ecdysozoa</taxon>
        <taxon>Nematoda</taxon>
        <taxon>Chromadorea</taxon>
        <taxon>Rhabditida</taxon>
        <taxon>Rhabditina</taxon>
        <taxon>Rhabditomorpha</taxon>
        <taxon>Strongyloidea</taxon>
        <taxon>Metastrongylidae</taxon>
        <taxon>Parelaphostrongylus</taxon>
    </lineage>
</organism>
<comment type="caution">
    <text evidence="1">The sequence shown here is derived from an EMBL/GenBank/DDBJ whole genome shotgun (WGS) entry which is preliminary data.</text>
</comment>
<evidence type="ECO:0000313" key="1">
    <source>
        <dbReference type="EMBL" id="KAJ1358003.1"/>
    </source>
</evidence>
<dbReference type="EMBL" id="JAHQIW010003282">
    <property type="protein sequence ID" value="KAJ1358003.1"/>
    <property type="molecule type" value="Genomic_DNA"/>
</dbReference>